<reference evidence="1 2" key="1">
    <citation type="submission" date="2010-09" db="EMBL/GenBank/DDBJ databases">
        <authorList>
            <person name="Weinstock G."/>
            <person name="Sodergren E."/>
            <person name="Clifton S."/>
            <person name="Fulton L."/>
            <person name="Fulton B."/>
            <person name="Courtney L."/>
            <person name="Fronick C."/>
            <person name="Harrison M."/>
            <person name="Strong C."/>
            <person name="Farmer C."/>
            <person name="Delahaunty K."/>
            <person name="Markovic C."/>
            <person name="Hall O."/>
            <person name="Minx P."/>
            <person name="Tomlinson C."/>
            <person name="Mitreva M."/>
            <person name="Hou S."/>
            <person name="Chen J."/>
            <person name="Wollam A."/>
            <person name="Pepin K.H."/>
            <person name="Johnson M."/>
            <person name="Bhonagiri V."/>
            <person name="Zhang X."/>
            <person name="Suruliraj S."/>
            <person name="Warren W."/>
            <person name="Chinwalla A."/>
            <person name="Mardis E.R."/>
            <person name="Wilson R.K."/>
        </authorList>
    </citation>
    <scope>NUCLEOTIDE SEQUENCE [LARGE SCALE GENOMIC DNA]</scope>
    <source>
        <strain evidence="1 2">MS 85-1</strain>
    </source>
</reference>
<evidence type="ECO:0000313" key="2">
    <source>
        <dbReference type="Proteomes" id="UP000005056"/>
    </source>
</evidence>
<dbReference type="AlphaFoldDB" id="A0AAN3SC72"/>
<gene>
    <name evidence="1" type="ORF">HMPREF9350_05692</name>
</gene>
<name>A0AAN3SC72_ECOLX</name>
<organism evidence="1 2">
    <name type="scientific">Escherichia coli MS 85-1</name>
    <dbReference type="NCBI Taxonomy" id="679202"/>
    <lineage>
        <taxon>Bacteria</taxon>
        <taxon>Pseudomonadati</taxon>
        <taxon>Pseudomonadota</taxon>
        <taxon>Gammaproteobacteria</taxon>
        <taxon>Enterobacterales</taxon>
        <taxon>Enterobacteriaceae</taxon>
        <taxon>Escherichia</taxon>
    </lineage>
</organism>
<proteinExistence type="predicted"/>
<dbReference type="EMBL" id="ADWQ01000076">
    <property type="protein sequence ID" value="EFU32498.1"/>
    <property type="molecule type" value="Genomic_DNA"/>
</dbReference>
<sequence>MLWLADEIDGISEELKQNGKIRERTLDAGSGGMISVDFGSHH</sequence>
<dbReference type="Proteomes" id="UP000005056">
    <property type="component" value="Unassembled WGS sequence"/>
</dbReference>
<comment type="caution">
    <text evidence="1">The sequence shown here is derived from an EMBL/GenBank/DDBJ whole genome shotgun (WGS) entry which is preliminary data.</text>
</comment>
<evidence type="ECO:0000313" key="1">
    <source>
        <dbReference type="EMBL" id="EFU32498.1"/>
    </source>
</evidence>
<accession>A0AAN3SC72</accession>
<protein>
    <submittedName>
        <fullName evidence="1">Uncharacterized protein</fullName>
    </submittedName>
</protein>